<organism evidence="1 2">
    <name type="scientific">Candidatus Nitrospira allomarina</name>
    <dbReference type="NCBI Taxonomy" id="3020900"/>
    <lineage>
        <taxon>Bacteria</taxon>
        <taxon>Pseudomonadati</taxon>
        <taxon>Nitrospirota</taxon>
        <taxon>Nitrospiria</taxon>
        <taxon>Nitrospirales</taxon>
        <taxon>Nitrospiraceae</taxon>
        <taxon>Nitrospira</taxon>
    </lineage>
</organism>
<evidence type="ECO:0000313" key="2">
    <source>
        <dbReference type="Proteomes" id="UP001302719"/>
    </source>
</evidence>
<evidence type="ECO:0000313" key="1">
    <source>
        <dbReference type="EMBL" id="WNM57097.1"/>
    </source>
</evidence>
<dbReference type="KEGG" id="nall:PP769_14080"/>
<dbReference type="Proteomes" id="UP001302719">
    <property type="component" value="Chromosome"/>
</dbReference>
<dbReference type="RefSeq" id="WP_312641198.1">
    <property type="nucleotide sequence ID" value="NZ_CP116967.1"/>
</dbReference>
<keyword evidence="2" id="KW-1185">Reference proteome</keyword>
<protein>
    <submittedName>
        <fullName evidence="1">PilN domain-containing protein</fullName>
    </submittedName>
</protein>
<dbReference type="EMBL" id="CP116967">
    <property type="protein sequence ID" value="WNM57097.1"/>
    <property type="molecule type" value="Genomic_DNA"/>
</dbReference>
<dbReference type="Pfam" id="PF05137">
    <property type="entry name" value="PilN"/>
    <property type="match status" value="1"/>
</dbReference>
<dbReference type="InterPro" id="IPR052534">
    <property type="entry name" value="Extracell_DNA_Util/SecSys_Comp"/>
</dbReference>
<sequence length="204" mass="22252">MMIPRVHRNLSAPGIPLLQLSQLGLTLLTAGALALTASFWWEGNSLHEQIDVLEEQAAGVEAANQQLVAQARAAGLDLSHQAIRSIPSKVTFVKQVRERVGFSWTQLLTDLETAIPSDITLNSVSLDEKTDTILLQGSAASLPDLNRLIHQLEKHAAFQNVLLSQHSTKTTKEEQGGSHSVFSLTVTYDARHPTSHLTGVPKQR</sequence>
<dbReference type="AlphaFoldDB" id="A0AA96G9U3"/>
<dbReference type="PANTHER" id="PTHR40278:SF1">
    <property type="entry name" value="DNA UTILIZATION PROTEIN HOFN"/>
    <property type="match status" value="1"/>
</dbReference>
<gene>
    <name evidence="1" type="ORF">PP769_14080</name>
</gene>
<reference evidence="1 2" key="1">
    <citation type="submission" date="2023-01" db="EMBL/GenBank/DDBJ databases">
        <title>Cultivation and genomic characterization of new, ubiquitous marine nitrite-oxidizing bacteria from the Nitrospirales.</title>
        <authorList>
            <person name="Mueller A.J."/>
            <person name="Daebeler A."/>
            <person name="Herbold C.W."/>
            <person name="Kirkegaard R.H."/>
            <person name="Daims H."/>
        </authorList>
    </citation>
    <scope>NUCLEOTIDE SEQUENCE [LARGE SCALE GENOMIC DNA]</scope>
    <source>
        <strain evidence="1 2">VA</strain>
    </source>
</reference>
<dbReference type="PANTHER" id="PTHR40278">
    <property type="entry name" value="DNA UTILIZATION PROTEIN HOFN"/>
    <property type="match status" value="1"/>
</dbReference>
<dbReference type="InterPro" id="IPR007813">
    <property type="entry name" value="PilN"/>
</dbReference>
<name>A0AA96G9U3_9BACT</name>
<proteinExistence type="predicted"/>
<accession>A0AA96G9U3</accession>